<sequence length="145" mass="15665">MYTVAEVAELLKLHPKTVLRHIRTGRLAARKAGRSWRITQDALRAYTHAELASGPAAIRPDMPLGERLRVSAVFEIPEGGAEDAQRLAASLMALMNCKDPSWGPARFDVVHQPETGVSRAVLYGTPAFLSAALSAVEVFVSDNAS</sequence>
<feature type="domain" description="Helix-turn-helix" evidence="1">
    <location>
        <begin position="1"/>
        <end position="46"/>
    </location>
</feature>
<dbReference type="SUPFAM" id="SSF46955">
    <property type="entry name" value="Putative DNA-binding domain"/>
    <property type="match status" value="1"/>
</dbReference>
<dbReference type="InterPro" id="IPR041657">
    <property type="entry name" value="HTH_17"/>
</dbReference>
<proteinExistence type="predicted"/>
<accession>A0ABQ5LPK9</accession>
<dbReference type="NCBIfam" id="TIGR01764">
    <property type="entry name" value="excise"/>
    <property type="match status" value="1"/>
</dbReference>
<dbReference type="Proteomes" id="UP001144205">
    <property type="component" value="Unassembled WGS sequence"/>
</dbReference>
<dbReference type="InterPro" id="IPR009061">
    <property type="entry name" value="DNA-bd_dom_put_sf"/>
</dbReference>
<evidence type="ECO:0000313" key="2">
    <source>
        <dbReference type="EMBL" id="GKY86350.1"/>
    </source>
</evidence>
<dbReference type="InterPro" id="IPR010093">
    <property type="entry name" value="SinI_DNA-bd"/>
</dbReference>
<gene>
    <name evidence="2" type="ORF">STA1M1_02190</name>
</gene>
<keyword evidence="3" id="KW-1185">Reference proteome</keyword>
<protein>
    <submittedName>
        <fullName evidence="2">2-hydroxyacid dehydrogenase</fullName>
    </submittedName>
</protein>
<evidence type="ECO:0000259" key="1">
    <source>
        <dbReference type="Pfam" id="PF12728"/>
    </source>
</evidence>
<name>A0ABQ5LPK9_9RHOB</name>
<comment type="caution">
    <text evidence="2">The sequence shown here is derived from an EMBL/GenBank/DDBJ whole genome shotgun (WGS) entry which is preliminary data.</text>
</comment>
<dbReference type="EMBL" id="BROH01000001">
    <property type="protein sequence ID" value="GKY86350.1"/>
    <property type="molecule type" value="Genomic_DNA"/>
</dbReference>
<dbReference type="RefSeq" id="WP_281840312.1">
    <property type="nucleotide sequence ID" value="NZ_BROH01000001.1"/>
</dbReference>
<dbReference type="Pfam" id="PF12728">
    <property type="entry name" value="HTH_17"/>
    <property type="match status" value="1"/>
</dbReference>
<organism evidence="2 3">
    <name type="scientific">Sinisalibacter aestuarii</name>
    <dbReference type="NCBI Taxonomy" id="2949426"/>
    <lineage>
        <taxon>Bacteria</taxon>
        <taxon>Pseudomonadati</taxon>
        <taxon>Pseudomonadota</taxon>
        <taxon>Alphaproteobacteria</taxon>
        <taxon>Rhodobacterales</taxon>
        <taxon>Roseobacteraceae</taxon>
        <taxon>Sinisalibacter</taxon>
    </lineage>
</organism>
<evidence type="ECO:0000313" key="3">
    <source>
        <dbReference type="Proteomes" id="UP001144205"/>
    </source>
</evidence>
<reference evidence="2" key="1">
    <citation type="journal article" date="2023" name="Int. J. Syst. Evol. Microbiol.">
        <title>Sinisalibacter aestuarii sp. nov., isolated from estuarine sediment of the Arakawa River.</title>
        <authorList>
            <person name="Arafat S.T."/>
            <person name="Hirano S."/>
            <person name="Sato A."/>
            <person name="Takeuchi K."/>
            <person name="Yasuda T."/>
            <person name="Terahara T."/>
            <person name="Hamada M."/>
            <person name="Kobayashi T."/>
        </authorList>
    </citation>
    <scope>NUCLEOTIDE SEQUENCE</scope>
    <source>
        <strain evidence="2">B-399</strain>
    </source>
</reference>